<dbReference type="SUPFAM" id="SSF51206">
    <property type="entry name" value="cAMP-binding domain-like"/>
    <property type="match status" value="3"/>
</dbReference>
<evidence type="ECO:0000256" key="11">
    <source>
        <dbReference type="ARBA" id="ARBA00047462"/>
    </source>
</evidence>
<dbReference type="GO" id="GO:0005524">
    <property type="term" value="F:ATP binding"/>
    <property type="evidence" value="ECO:0007669"/>
    <property type="project" value="UniProtKB-KW"/>
</dbReference>
<evidence type="ECO:0000256" key="2">
    <source>
        <dbReference type="ARBA" id="ARBA00012428"/>
    </source>
</evidence>
<sequence>MVAPTLRLQAKQAKAKSLQARLAMAFDLHHLQKVLSQAPHDAWTASSLTSAWHRLARQSQGASKSGLPMLSPCISVLQSAQLRIGFASLPPRGIACTVWAWGKLKHKDMDCLNGMVQAIPLKVHDFTTRDVSNVLYGFGLLRHRPVRVALMLIDTLPTRMPDCSSQTLANTAYALALLNFKNESFWRALAEHAPERVHLFKAQELAIILYSCGLIRARHDALLRASCENARLRLHEFSPQNVSNMVYALGLLRFVDASFLEAACNVASESFEMFTAQGVSNMTYSLGLLAFTMDAFLKRLCLDLPKRAWECLARHLRLSPQHLGNIAFALNRGDGYQDSRSNEQLLLDRLRLRNPRAWMAVTNSQGTLMPRSLQKLCKNQAVQLGSQDAEQLLQGLLDAEPQQRDNPDGTSKPLSPTDSESLKTQFAQLCRQFAAGKHCLTYEEWLNWDELDGCRGAGGSISTEGARSLWLRLVGAGNLANEADFVRLAQVMRQECGLATTIQSFLRGSVGRRTARHHAEACHNQSTCLEAVKLAPYNPTPECAIKQVLDTLEVQSGDTLFDLGCGDGRMLLAAARRGARAVGVEYDTRFAEKASEAIREAKLESLAEVICGDALKANLSEATKIFVYLVPDGLRRMSAGLWDAHCQRGVPIASYLFQLPGASQKHAVLPDAFCSRIGRAHVDCTPWPLLHSNGKVFCLSREIRCQLGLPRVDMGCNTSSTAASSSASTKDGKTTGNAQDKQQAKEENKQYQATMSFLSQVPLFMRLPKDQHPILAAACVNQPFKAGQTIITQGEVGREFFIIQSGEAEVLVGEPGSQKKVAALKQGDYFGENALLRNEPRSATIKAVTEIRTLKITQEKFQDLGLNEKIQFANRKAVGAGGKRQLVVQAPTEKNTDERQLMEKALKKNENIQTMVKLDEIRVKQIIDIAWKENVPSGKEIISEGDLIADYFYICQTGTFEIFVADTNKGGGGKRKLVQTVTAGGSFGELALLYLVPRAATVIAKEDSSVWVIDRKNFKDILMKVSDEKIQEYVKYLSRVEILSSLLAAEKQQVAKALMEVHFAKNEVIIQQGDPGTTFYILFEGEVAVSIDGDEQIRLQASEDRGTAQYFGERALLHNEPRAATVRVVSKDAKALALDKEAFDLLLGPLEEILARKDQGNQPSKGAVAPPAGGAGGGRDPNRPKILMTDLQKIGLLGAGGFGAVELWEHKSSGETYAMKCISKGFIVKTGMQDSVITEKNILFMTNSDFIIRLYETYNSKQSIYFLMEPALGGELYSMYQRKGFYGSEKHARYYSAGVVCAFEHLHERHIIYRDLKPENLLLNEKGHLKVTDMGLAKFVIGKTYTTCGTPDYFAPEVIASTGHTHAVDWWMLGVLVFEFMTGSAPFEAPYPMQIYAKVLKGINSVKFPPQLSPQCVDLIKAICQKEPADRLPMLPGGAKNLKAHAWYKGFNWDKFTEFTLDPPFAPKVRGKKDLANFSVHPDEMPRFIEYVDDGSGWDKDFATC</sequence>
<dbReference type="Proteomes" id="UP000186817">
    <property type="component" value="Unassembled WGS sequence"/>
</dbReference>
<dbReference type="Pfam" id="PF13649">
    <property type="entry name" value="Methyltransf_25"/>
    <property type="match status" value="1"/>
</dbReference>
<dbReference type="Gene3D" id="3.40.50.150">
    <property type="entry name" value="Vaccinia Virus protein VP39"/>
    <property type="match status" value="1"/>
</dbReference>
<dbReference type="GO" id="GO:0030553">
    <property type="term" value="F:cGMP binding"/>
    <property type="evidence" value="ECO:0007669"/>
    <property type="project" value="UniProtKB-KW"/>
</dbReference>
<dbReference type="Gene3D" id="2.60.120.10">
    <property type="entry name" value="Jelly Rolls"/>
    <property type="match status" value="3"/>
</dbReference>
<evidence type="ECO:0000256" key="12">
    <source>
        <dbReference type="SAM" id="MobiDB-lite"/>
    </source>
</evidence>
<evidence type="ECO:0000313" key="16">
    <source>
        <dbReference type="EMBL" id="OLP86028.1"/>
    </source>
</evidence>
<dbReference type="PROSITE" id="PS50096">
    <property type="entry name" value="IQ"/>
    <property type="match status" value="1"/>
</dbReference>
<dbReference type="InterPro" id="IPR029063">
    <property type="entry name" value="SAM-dependent_MTases_sf"/>
</dbReference>
<reference evidence="16 17" key="1">
    <citation type="submission" date="2016-02" db="EMBL/GenBank/DDBJ databases">
        <title>Genome analysis of coral dinoflagellate symbionts highlights evolutionary adaptations to a symbiotic lifestyle.</title>
        <authorList>
            <person name="Aranda M."/>
            <person name="Li Y."/>
            <person name="Liew Y.J."/>
            <person name="Baumgarten S."/>
            <person name="Simakov O."/>
            <person name="Wilson M."/>
            <person name="Piel J."/>
            <person name="Ashoor H."/>
            <person name="Bougouffa S."/>
            <person name="Bajic V.B."/>
            <person name="Ryu T."/>
            <person name="Ravasi T."/>
            <person name="Bayer T."/>
            <person name="Micklem G."/>
            <person name="Kim H."/>
            <person name="Bhak J."/>
            <person name="Lajeunesse T.C."/>
            <person name="Voolstra C.R."/>
        </authorList>
    </citation>
    <scope>NUCLEOTIDE SEQUENCE [LARGE SCALE GENOMIC DNA]</scope>
    <source>
        <strain evidence="16 17">CCMP2467</strain>
    </source>
</reference>
<dbReference type="Pfam" id="PF00069">
    <property type="entry name" value="Pkinase"/>
    <property type="match status" value="1"/>
</dbReference>
<feature type="compositionally biased region" description="Polar residues" evidence="12">
    <location>
        <begin position="408"/>
        <end position="419"/>
    </location>
</feature>
<evidence type="ECO:0000259" key="13">
    <source>
        <dbReference type="PROSITE" id="PS50011"/>
    </source>
</evidence>
<feature type="domain" description="Cyclic nucleotide-binding" evidence="14">
    <location>
        <begin position="914"/>
        <end position="1039"/>
    </location>
</feature>
<feature type="region of interest" description="Disordered" evidence="12">
    <location>
        <begin position="1158"/>
        <end position="1182"/>
    </location>
</feature>
<dbReference type="CDD" id="cd00038">
    <property type="entry name" value="CAP_ED"/>
    <property type="match status" value="3"/>
</dbReference>
<dbReference type="InterPro" id="IPR018490">
    <property type="entry name" value="cNMP-bd_dom_sf"/>
</dbReference>
<dbReference type="SMART" id="SM00100">
    <property type="entry name" value="cNMP"/>
    <property type="match status" value="3"/>
</dbReference>
<evidence type="ECO:0000256" key="4">
    <source>
        <dbReference type="ARBA" id="ARBA00022535"/>
    </source>
</evidence>
<dbReference type="EC" id="2.7.11.12" evidence="2"/>
<feature type="domain" description="Cyclic nucleotide-binding" evidence="14">
    <location>
        <begin position="763"/>
        <end position="864"/>
    </location>
</feature>
<evidence type="ECO:0000256" key="3">
    <source>
        <dbReference type="ARBA" id="ARBA00022527"/>
    </source>
</evidence>
<feature type="domain" description="Cyclic nucleotide-binding" evidence="14">
    <location>
        <begin position="1042"/>
        <end position="1156"/>
    </location>
</feature>
<keyword evidence="8" id="KW-0067">ATP-binding</keyword>
<dbReference type="PROSITE" id="PS50011">
    <property type="entry name" value="PROTEIN_KINASE_DOM"/>
    <property type="match status" value="1"/>
</dbReference>
<dbReference type="PANTHER" id="PTHR24353">
    <property type="entry name" value="CYCLIC NUCLEOTIDE-DEPENDENT PROTEIN KINASE"/>
    <property type="match status" value="1"/>
</dbReference>
<dbReference type="InterPro" id="IPR008271">
    <property type="entry name" value="Ser/Thr_kinase_AS"/>
</dbReference>
<feature type="domain" description="AGC-kinase C-terminal" evidence="15">
    <location>
        <begin position="1449"/>
        <end position="1505"/>
    </location>
</feature>
<comment type="caution">
    <text evidence="16">The sequence shown here is derived from an EMBL/GenBank/DDBJ whole genome shotgun (WGS) entry which is preliminary data.</text>
</comment>
<keyword evidence="17" id="KW-1185">Reference proteome</keyword>
<protein>
    <recommendedName>
        <fullName evidence="2">cGMP-dependent protein kinase</fullName>
        <ecNumber evidence="2">2.7.11.12</ecNumber>
    </recommendedName>
</protein>
<dbReference type="EMBL" id="LSRX01000940">
    <property type="protein sequence ID" value="OLP86028.1"/>
    <property type="molecule type" value="Genomic_DNA"/>
</dbReference>
<evidence type="ECO:0000259" key="14">
    <source>
        <dbReference type="PROSITE" id="PS50042"/>
    </source>
</evidence>
<dbReference type="InterPro" id="IPR014710">
    <property type="entry name" value="RmlC-like_jellyroll"/>
</dbReference>
<accession>A0A1Q9CSX0</accession>
<dbReference type="Pfam" id="PF26188">
    <property type="entry name" value="RESC6"/>
    <property type="match status" value="1"/>
</dbReference>
<dbReference type="InterPro" id="IPR000719">
    <property type="entry name" value="Prot_kinase_dom"/>
</dbReference>
<proteinExistence type="inferred from homology"/>
<keyword evidence="4" id="KW-0140">cGMP</keyword>
<dbReference type="InterPro" id="IPR011009">
    <property type="entry name" value="Kinase-like_dom_sf"/>
</dbReference>
<keyword evidence="6" id="KW-0547">Nucleotide-binding</keyword>
<comment type="catalytic activity">
    <reaction evidence="10">
        <text>L-threonyl-[protein] + ATP = O-phospho-L-threonyl-[protein] + ADP + H(+)</text>
        <dbReference type="Rhea" id="RHEA:46608"/>
        <dbReference type="Rhea" id="RHEA-COMP:11060"/>
        <dbReference type="Rhea" id="RHEA-COMP:11605"/>
        <dbReference type="ChEBI" id="CHEBI:15378"/>
        <dbReference type="ChEBI" id="CHEBI:30013"/>
        <dbReference type="ChEBI" id="CHEBI:30616"/>
        <dbReference type="ChEBI" id="CHEBI:61977"/>
        <dbReference type="ChEBI" id="CHEBI:456216"/>
        <dbReference type="EC" id="2.7.11.12"/>
    </reaction>
</comment>
<organism evidence="16 17">
    <name type="scientific">Symbiodinium microadriaticum</name>
    <name type="common">Dinoflagellate</name>
    <name type="synonym">Zooxanthella microadriatica</name>
    <dbReference type="NCBI Taxonomy" id="2951"/>
    <lineage>
        <taxon>Eukaryota</taxon>
        <taxon>Sar</taxon>
        <taxon>Alveolata</taxon>
        <taxon>Dinophyceae</taxon>
        <taxon>Suessiales</taxon>
        <taxon>Symbiodiniaceae</taxon>
        <taxon>Symbiodinium</taxon>
    </lineage>
</organism>
<comment type="catalytic activity">
    <reaction evidence="11">
        <text>L-seryl-[protein] + ATP = O-phospho-L-seryl-[protein] + ADP + H(+)</text>
        <dbReference type="Rhea" id="RHEA:17989"/>
        <dbReference type="Rhea" id="RHEA-COMP:9863"/>
        <dbReference type="Rhea" id="RHEA-COMP:11604"/>
        <dbReference type="ChEBI" id="CHEBI:15378"/>
        <dbReference type="ChEBI" id="CHEBI:29999"/>
        <dbReference type="ChEBI" id="CHEBI:30616"/>
        <dbReference type="ChEBI" id="CHEBI:83421"/>
        <dbReference type="ChEBI" id="CHEBI:456216"/>
        <dbReference type="EC" id="2.7.11.12"/>
    </reaction>
</comment>
<evidence type="ECO:0000256" key="5">
    <source>
        <dbReference type="ARBA" id="ARBA00022679"/>
    </source>
</evidence>
<dbReference type="InterPro" id="IPR000961">
    <property type="entry name" value="AGC-kinase_C"/>
</dbReference>
<dbReference type="GO" id="GO:0004692">
    <property type="term" value="F:cGMP-dependent protein kinase activity"/>
    <property type="evidence" value="ECO:0007669"/>
    <property type="project" value="UniProtKB-EC"/>
</dbReference>
<feature type="region of interest" description="Disordered" evidence="12">
    <location>
        <begin position="720"/>
        <end position="748"/>
    </location>
</feature>
<dbReference type="PROSITE" id="PS00889">
    <property type="entry name" value="CNMP_BINDING_2"/>
    <property type="match status" value="3"/>
</dbReference>
<dbReference type="SUPFAM" id="SSF56112">
    <property type="entry name" value="Protein kinase-like (PK-like)"/>
    <property type="match status" value="1"/>
</dbReference>
<dbReference type="Gene3D" id="1.10.510.10">
    <property type="entry name" value="Transferase(Phosphotransferase) domain 1"/>
    <property type="match status" value="1"/>
</dbReference>
<evidence type="ECO:0000256" key="1">
    <source>
        <dbReference type="ARBA" id="ARBA00006352"/>
    </source>
</evidence>
<evidence type="ECO:0000256" key="6">
    <source>
        <dbReference type="ARBA" id="ARBA00022741"/>
    </source>
</evidence>
<feature type="compositionally biased region" description="Low complexity" evidence="12">
    <location>
        <begin position="720"/>
        <end position="729"/>
    </location>
</feature>
<keyword evidence="3" id="KW-0723">Serine/threonine-protein kinase</keyword>
<dbReference type="PROSITE" id="PS00108">
    <property type="entry name" value="PROTEIN_KINASE_ST"/>
    <property type="match status" value="1"/>
</dbReference>
<feature type="domain" description="Protein kinase" evidence="13">
    <location>
        <begin position="1191"/>
        <end position="1448"/>
    </location>
</feature>
<dbReference type="PROSITE" id="PS50042">
    <property type="entry name" value="CNMP_BINDING_3"/>
    <property type="match status" value="3"/>
</dbReference>
<feature type="region of interest" description="Disordered" evidence="12">
    <location>
        <begin position="400"/>
        <end position="419"/>
    </location>
</feature>
<dbReference type="SUPFAM" id="SSF53335">
    <property type="entry name" value="S-adenosyl-L-methionine-dependent methyltransferases"/>
    <property type="match status" value="1"/>
</dbReference>
<evidence type="ECO:0000313" key="17">
    <source>
        <dbReference type="Proteomes" id="UP000186817"/>
    </source>
</evidence>
<dbReference type="Gene3D" id="3.30.200.20">
    <property type="entry name" value="Phosphorylase Kinase, domain 1"/>
    <property type="match status" value="1"/>
</dbReference>
<evidence type="ECO:0000259" key="15">
    <source>
        <dbReference type="PROSITE" id="PS51285"/>
    </source>
</evidence>
<dbReference type="PROSITE" id="PS51285">
    <property type="entry name" value="AGC_KINASE_CTER"/>
    <property type="match status" value="1"/>
</dbReference>
<gene>
    <name evidence="16" type="primary">Pkg21D</name>
    <name evidence="16" type="ORF">AK812_SmicGene32927</name>
</gene>
<dbReference type="PRINTS" id="PR00103">
    <property type="entry name" value="CAMPKINASE"/>
</dbReference>
<dbReference type="InterPro" id="IPR000595">
    <property type="entry name" value="cNMP-bd_dom"/>
</dbReference>
<dbReference type="OrthoDB" id="63267at2759"/>
<comment type="similarity">
    <text evidence="1">Belongs to the protein kinase superfamily. AGC Ser/Thr protein kinase family. cGMP subfamily.</text>
</comment>
<dbReference type="SMART" id="SM00220">
    <property type="entry name" value="S_TKc"/>
    <property type="match status" value="1"/>
</dbReference>
<evidence type="ECO:0000256" key="8">
    <source>
        <dbReference type="ARBA" id="ARBA00022840"/>
    </source>
</evidence>
<dbReference type="InterPro" id="IPR058917">
    <property type="entry name" value="RESC6_dom"/>
</dbReference>
<dbReference type="PROSITE" id="PS00888">
    <property type="entry name" value="CNMP_BINDING_1"/>
    <property type="match status" value="2"/>
</dbReference>
<dbReference type="InterPro" id="IPR041698">
    <property type="entry name" value="Methyltransf_25"/>
</dbReference>
<dbReference type="InterPro" id="IPR018488">
    <property type="entry name" value="cNMP-bd_CS"/>
</dbReference>
<dbReference type="Pfam" id="PF00027">
    <property type="entry name" value="cNMP_binding"/>
    <property type="match status" value="3"/>
</dbReference>
<keyword evidence="9" id="KW-0142">cGMP-binding</keyword>
<name>A0A1Q9CSX0_SYMMI</name>
<evidence type="ECO:0000256" key="10">
    <source>
        <dbReference type="ARBA" id="ARBA00047298"/>
    </source>
</evidence>
<keyword evidence="7 16" id="KW-0418">Kinase</keyword>
<evidence type="ECO:0000256" key="9">
    <source>
        <dbReference type="ARBA" id="ARBA00022992"/>
    </source>
</evidence>
<keyword evidence="5" id="KW-0808">Transferase</keyword>
<evidence type="ECO:0000256" key="7">
    <source>
        <dbReference type="ARBA" id="ARBA00022777"/>
    </source>
</evidence>